<accession>N6X274</accession>
<name>N6X274_9GAMM</name>
<dbReference type="GO" id="GO:0034220">
    <property type="term" value="P:monoatomic ion transmembrane transport"/>
    <property type="evidence" value="ECO:0007669"/>
    <property type="project" value="UniProtKB-KW"/>
</dbReference>
<dbReference type="PATRIC" id="fig|626887.3.peg.1464"/>
<dbReference type="SUPFAM" id="SSF81324">
    <property type="entry name" value="Voltage-gated potassium channels"/>
    <property type="match status" value="1"/>
</dbReference>
<organism evidence="3 4">
    <name type="scientific">Marinobacter nanhaiticus D15-8W</name>
    <dbReference type="NCBI Taxonomy" id="626887"/>
    <lineage>
        <taxon>Bacteria</taxon>
        <taxon>Pseudomonadati</taxon>
        <taxon>Pseudomonadota</taxon>
        <taxon>Gammaproteobacteria</taxon>
        <taxon>Pseudomonadales</taxon>
        <taxon>Marinobacteraceae</taxon>
        <taxon>Marinobacter</taxon>
    </lineage>
</organism>
<evidence type="ECO:0000313" key="3">
    <source>
        <dbReference type="EMBL" id="ENO15153.2"/>
    </source>
</evidence>
<proteinExistence type="predicted"/>
<keyword evidence="1" id="KW-0812">Transmembrane</keyword>
<feature type="transmembrane region" description="Helical" evidence="1">
    <location>
        <begin position="9"/>
        <end position="30"/>
    </location>
</feature>
<reference evidence="3 4" key="1">
    <citation type="journal article" date="2013" name="Genome Announc.">
        <title>Genome Sequence of the Polycyclic Aromatic Hydrocarbon-Degrading Bacterium Strain Marinobacter nanhaiticus D15-8WT.</title>
        <authorList>
            <person name="Cui Z."/>
            <person name="Gao W."/>
            <person name="Li Q."/>
            <person name="Xu G."/>
            <person name="Zheng L."/>
        </authorList>
    </citation>
    <scope>NUCLEOTIDE SEQUENCE [LARGE SCALE GENOMIC DNA]</scope>
    <source>
        <strain evidence="3 4">D15-8W</strain>
    </source>
</reference>
<evidence type="ECO:0000256" key="1">
    <source>
        <dbReference type="SAM" id="Phobius"/>
    </source>
</evidence>
<dbReference type="OrthoDB" id="9813518at2"/>
<keyword evidence="1" id="KW-1133">Transmembrane helix</keyword>
<keyword evidence="1" id="KW-0472">Membrane</keyword>
<evidence type="ECO:0000313" key="4">
    <source>
        <dbReference type="Proteomes" id="UP000013165"/>
    </source>
</evidence>
<keyword evidence="3" id="KW-0813">Transport</keyword>
<dbReference type="Pfam" id="PF07885">
    <property type="entry name" value="Ion_trans_2"/>
    <property type="match status" value="1"/>
</dbReference>
<keyword evidence="4" id="KW-1185">Reference proteome</keyword>
<evidence type="ECO:0000259" key="2">
    <source>
        <dbReference type="Pfam" id="PF07885"/>
    </source>
</evidence>
<dbReference type="Proteomes" id="UP000013165">
    <property type="component" value="Unassembled WGS sequence"/>
</dbReference>
<dbReference type="eggNOG" id="ENOG5031669">
    <property type="taxonomic scope" value="Bacteria"/>
</dbReference>
<feature type="domain" description="Potassium channel" evidence="2">
    <location>
        <begin position="62"/>
        <end position="140"/>
    </location>
</feature>
<dbReference type="InterPro" id="IPR013099">
    <property type="entry name" value="K_chnl_dom"/>
</dbReference>
<sequence>MIEEFDETAIALAFTFNAVVTALAVLIHYQCLSWLSHLVPALGLPHRFRIVVGVFGALLAHLAEVWVFGAAFYWMNASTEWGHLGGNFSGSLLDCVYFSLTTFTTVGFGDVEPFGYIRFLAGIEALTGLLLITWSASFLFLEMQRFWRDQKR</sequence>
<feature type="transmembrane region" description="Helical" evidence="1">
    <location>
        <begin position="87"/>
        <end position="109"/>
    </location>
</feature>
<protein>
    <submittedName>
        <fullName evidence="3">Two pore domain potassium channel family protein</fullName>
    </submittedName>
</protein>
<feature type="transmembrane region" description="Helical" evidence="1">
    <location>
        <begin position="115"/>
        <end position="141"/>
    </location>
</feature>
<dbReference type="EMBL" id="APLQ01000011">
    <property type="protein sequence ID" value="ENO15153.2"/>
    <property type="molecule type" value="Genomic_DNA"/>
</dbReference>
<comment type="caution">
    <text evidence="3">The sequence shown here is derived from an EMBL/GenBank/DDBJ whole genome shotgun (WGS) entry which is preliminary data.</text>
</comment>
<dbReference type="Gene3D" id="1.10.287.70">
    <property type="match status" value="1"/>
</dbReference>
<gene>
    <name evidence="3" type="ORF">J057_07381</name>
</gene>
<dbReference type="RefSeq" id="WP_051079818.1">
    <property type="nucleotide sequence ID" value="NZ_AP028878.1"/>
</dbReference>
<dbReference type="AlphaFoldDB" id="N6X274"/>
<keyword evidence="3" id="KW-0406">Ion transport</keyword>
<dbReference type="HOGENOM" id="CLU_116321_0_1_6"/>
<keyword evidence="3" id="KW-0407">Ion channel</keyword>
<dbReference type="STRING" id="626887.J057_07381"/>
<feature type="transmembrane region" description="Helical" evidence="1">
    <location>
        <begin position="50"/>
        <end position="75"/>
    </location>
</feature>